<evidence type="ECO:0000313" key="3">
    <source>
        <dbReference type="Proteomes" id="UP000623129"/>
    </source>
</evidence>
<dbReference type="InterPro" id="IPR034085">
    <property type="entry name" value="TOG"/>
</dbReference>
<dbReference type="GO" id="GO:0008017">
    <property type="term" value="F:microtubule binding"/>
    <property type="evidence" value="ECO:0007669"/>
    <property type="project" value="TreeGrafter"/>
</dbReference>
<dbReference type="Gene3D" id="1.25.10.10">
    <property type="entry name" value="Leucine-rich Repeat Variant"/>
    <property type="match status" value="1"/>
</dbReference>
<dbReference type="InterPro" id="IPR024395">
    <property type="entry name" value="CLASP_N_dom"/>
</dbReference>
<protein>
    <recommendedName>
        <fullName evidence="1">TOG domain-containing protein</fullName>
    </recommendedName>
</protein>
<dbReference type="SUPFAM" id="SSF48371">
    <property type="entry name" value="ARM repeat"/>
    <property type="match status" value="1"/>
</dbReference>
<evidence type="ECO:0000313" key="2">
    <source>
        <dbReference type="EMBL" id="KAF3340678.1"/>
    </source>
</evidence>
<feature type="domain" description="TOG" evidence="1">
    <location>
        <begin position="81"/>
        <end position="318"/>
    </location>
</feature>
<keyword evidence="3" id="KW-1185">Reference proteome</keyword>
<reference evidence="2" key="1">
    <citation type="submission" date="2020-01" db="EMBL/GenBank/DDBJ databases">
        <title>Genome sequence of Kobresia littledalei, the first chromosome-level genome in the family Cyperaceae.</title>
        <authorList>
            <person name="Qu G."/>
        </authorList>
    </citation>
    <scope>NUCLEOTIDE SEQUENCE</scope>
    <source>
        <strain evidence="2">C.B.Clarke</strain>
        <tissue evidence="2">Leaf</tissue>
    </source>
</reference>
<dbReference type="PANTHER" id="PTHR21567">
    <property type="entry name" value="CLASP"/>
    <property type="match status" value="1"/>
</dbReference>
<dbReference type="PANTHER" id="PTHR21567:SF65">
    <property type="entry name" value="ARM REPEAT SUPERFAMILY PROTEIN"/>
    <property type="match status" value="1"/>
</dbReference>
<sequence length="329" mass="36195">MAHIGVSWVRPYTRSIDNALPEEIQRPKKIAKIGSPSPAAKSKAVVLEEVHRDSCKNDENSTIAIPANPTEQSVEYVSSLDLKPLVDPEIKIQDLLIELESKDWVKACGALNDVRRLALFNTPLLLPILEKVMAVIVKTMKNPRSALIKTSIMACTDVFSSLGHTLLSSEEKENPAFDSLLLQLLLKASQDKRFVCEEAEKALEAMATSISPLPLLNKLYSFVTHSNLRIRAKAAVAISKCTKRMGHETMKEFGLAALLKIGSQLLNDRLPEAREAARCVVNSVYGAFSTETTESAEQATEDLWEQFCSSNLSAVAAQSVCKIVSEKRC</sequence>
<dbReference type="GO" id="GO:0000226">
    <property type="term" value="P:microtubule cytoskeleton organization"/>
    <property type="evidence" value="ECO:0007669"/>
    <property type="project" value="TreeGrafter"/>
</dbReference>
<dbReference type="AlphaFoldDB" id="A0A833VY68"/>
<accession>A0A833VY68</accession>
<dbReference type="InterPro" id="IPR011989">
    <property type="entry name" value="ARM-like"/>
</dbReference>
<dbReference type="InterPro" id="IPR016024">
    <property type="entry name" value="ARM-type_fold"/>
</dbReference>
<gene>
    <name evidence="2" type="ORF">FCM35_KLT09522</name>
</gene>
<dbReference type="SMART" id="SM01349">
    <property type="entry name" value="TOG"/>
    <property type="match status" value="1"/>
</dbReference>
<dbReference type="OrthoDB" id="63891at2759"/>
<dbReference type="EMBL" id="SWLB01000002">
    <property type="protein sequence ID" value="KAF3340678.1"/>
    <property type="molecule type" value="Genomic_DNA"/>
</dbReference>
<dbReference type="Proteomes" id="UP000623129">
    <property type="component" value="Unassembled WGS sequence"/>
</dbReference>
<name>A0A833VY68_9POAL</name>
<proteinExistence type="predicted"/>
<comment type="caution">
    <text evidence="2">The sequence shown here is derived from an EMBL/GenBank/DDBJ whole genome shotgun (WGS) entry which is preliminary data.</text>
</comment>
<dbReference type="GO" id="GO:0005881">
    <property type="term" value="C:cytoplasmic microtubule"/>
    <property type="evidence" value="ECO:0007669"/>
    <property type="project" value="TreeGrafter"/>
</dbReference>
<dbReference type="Pfam" id="PF12348">
    <property type="entry name" value="CLASP_N"/>
    <property type="match status" value="1"/>
</dbReference>
<evidence type="ECO:0000259" key="1">
    <source>
        <dbReference type="SMART" id="SM01349"/>
    </source>
</evidence>
<organism evidence="2 3">
    <name type="scientific">Carex littledalei</name>
    <dbReference type="NCBI Taxonomy" id="544730"/>
    <lineage>
        <taxon>Eukaryota</taxon>
        <taxon>Viridiplantae</taxon>
        <taxon>Streptophyta</taxon>
        <taxon>Embryophyta</taxon>
        <taxon>Tracheophyta</taxon>
        <taxon>Spermatophyta</taxon>
        <taxon>Magnoliopsida</taxon>
        <taxon>Liliopsida</taxon>
        <taxon>Poales</taxon>
        <taxon>Cyperaceae</taxon>
        <taxon>Cyperoideae</taxon>
        <taxon>Cariceae</taxon>
        <taxon>Carex</taxon>
        <taxon>Carex subgen. Euthyceras</taxon>
    </lineage>
</organism>